<dbReference type="Pfam" id="PF02274">
    <property type="entry name" value="ADI"/>
    <property type="match status" value="1"/>
</dbReference>
<dbReference type="PANTHER" id="PTHR47271:SF2">
    <property type="entry name" value="ARGININE DEIMINASE"/>
    <property type="match status" value="1"/>
</dbReference>
<dbReference type="EMBL" id="MDYQ01000022">
    <property type="protein sequence ID" value="PRP87144.1"/>
    <property type="molecule type" value="Genomic_DNA"/>
</dbReference>
<evidence type="ECO:0000313" key="1">
    <source>
        <dbReference type="EMBL" id="PRP87144.1"/>
    </source>
</evidence>
<dbReference type="STRING" id="1890364.A0A2P6NT66"/>
<comment type="caution">
    <text evidence="1">The sequence shown here is derived from an EMBL/GenBank/DDBJ whole genome shotgun (WGS) entry which is preliminary data.</text>
</comment>
<keyword evidence="2" id="KW-1185">Reference proteome</keyword>
<reference evidence="1 2" key="1">
    <citation type="journal article" date="2018" name="Genome Biol. Evol.">
        <title>Multiple Roots of Fruiting Body Formation in Amoebozoa.</title>
        <authorList>
            <person name="Hillmann F."/>
            <person name="Forbes G."/>
            <person name="Novohradska S."/>
            <person name="Ferling I."/>
            <person name="Riege K."/>
            <person name="Groth M."/>
            <person name="Westermann M."/>
            <person name="Marz M."/>
            <person name="Spaller T."/>
            <person name="Winckler T."/>
            <person name="Schaap P."/>
            <person name="Glockner G."/>
        </authorList>
    </citation>
    <scope>NUCLEOTIDE SEQUENCE [LARGE SCALE GENOMIC DNA]</scope>
    <source>
        <strain evidence="1 2">Jena</strain>
    </source>
</reference>
<dbReference type="InParanoid" id="A0A2P6NT66"/>
<dbReference type="AlphaFoldDB" id="A0A2P6NT66"/>
<dbReference type="Proteomes" id="UP000241769">
    <property type="component" value="Unassembled WGS sequence"/>
</dbReference>
<dbReference type="SUPFAM" id="SSF55909">
    <property type="entry name" value="Pentein"/>
    <property type="match status" value="2"/>
</dbReference>
<dbReference type="GO" id="GO:0016990">
    <property type="term" value="F:arginine deiminase activity"/>
    <property type="evidence" value="ECO:0007669"/>
    <property type="project" value="TreeGrafter"/>
</dbReference>
<organism evidence="1 2">
    <name type="scientific">Planoprotostelium fungivorum</name>
    <dbReference type="NCBI Taxonomy" id="1890364"/>
    <lineage>
        <taxon>Eukaryota</taxon>
        <taxon>Amoebozoa</taxon>
        <taxon>Evosea</taxon>
        <taxon>Variosea</taxon>
        <taxon>Cavosteliida</taxon>
        <taxon>Cavosteliaceae</taxon>
        <taxon>Planoprotostelium</taxon>
    </lineage>
</organism>
<dbReference type="Pfam" id="PF19420">
    <property type="entry name" value="DDAH_eukar"/>
    <property type="match status" value="1"/>
</dbReference>
<dbReference type="PANTHER" id="PTHR47271">
    <property type="entry name" value="ARGININE DEIMINASE"/>
    <property type="match status" value="1"/>
</dbReference>
<dbReference type="OrthoDB" id="5590314at2759"/>
<proteinExistence type="predicted"/>
<dbReference type="Gene3D" id="3.75.10.10">
    <property type="entry name" value="L-arginine/glycine Amidinotransferase, Chain A"/>
    <property type="match status" value="2"/>
</dbReference>
<gene>
    <name evidence="1" type="ORF">PROFUN_01406</name>
</gene>
<evidence type="ECO:0008006" key="3">
    <source>
        <dbReference type="Google" id="ProtNLM"/>
    </source>
</evidence>
<evidence type="ECO:0000313" key="2">
    <source>
        <dbReference type="Proteomes" id="UP000241769"/>
    </source>
</evidence>
<sequence length="750" mass="84767">MPRNKSLSDLIFRISGANGQCSENQRANIIIVHEPDMPAFMGALHPDGSLYEGTVDLFKAQKEHKNMVAVLQKNGVEVVRVRDVLKMDCEEDLRQRLKLEQLAAMHLTYKLDDSEGDKSTLLSEHDWYLMSDQYKEKIISEMSIDQIVDLILTKPTISLRKADLNTALCSTSVSFSPLSNLVFCRDQQITTNRGVVLGQLNSITRAPERVITRFCFNKLGMKIIGEIPEGGALEGGDFFPAGEMCFIGLGLRTNWAAIHYCFNNDLFGSSLVAVVKDCFDWSQERMHLDTFWNIVHDDACAALDTILDSKIRRLVDLFERQVDGTYKLVMHDVEFLKFLGIVGYHIIPLTETDQQRYGLNFLNIGNGHLICPDMESARKIAKDLHGTGKIEVIDYKHVSAMYGSIHCSTQVVSRERSEVNAKPTPKIDYSALPPLWPASRPRRQTTDTIMMCPPTGFFYNHQAASDNTFMIYPHLTQNQVQRLAMKEYSEFHRMLTSDFGINVHMAISDRIDTPDAVFLKNWFSTHATEGGEPTMVLYPMRAQNRRTERVPETINRLKSHYTKVIDLTSHETAESPLFLEGNGVLVLDRQNMVAYVCQSSRASVQLAKEWCQLMGYTFFSLGKTKDSHSKEVHHTDFVMSITTTLAVVCFEAIQDVEIARQLREKLSATHSVLEISLAQMHKFCANLIELDSPRTGKPVLVMSEKAHQNYSPEQLAIFEQHYPQAIGKADIPVIENYGGGGVRCCIAELF</sequence>
<accession>A0A2P6NT66</accession>
<protein>
    <recommendedName>
        <fullName evidence="3">Amidinotransferase</fullName>
    </recommendedName>
</protein>
<dbReference type="GO" id="GO:0019546">
    <property type="term" value="P:L-arginine deiminase pathway"/>
    <property type="evidence" value="ECO:0007669"/>
    <property type="project" value="TreeGrafter"/>
</dbReference>
<name>A0A2P6NT66_9EUKA</name>